<protein>
    <submittedName>
        <fullName evidence="2">Uncharacterized protein</fullName>
    </submittedName>
</protein>
<proteinExistence type="predicted"/>
<evidence type="ECO:0000313" key="2">
    <source>
        <dbReference type="EMBL" id="KIJ39337.1"/>
    </source>
</evidence>
<accession>A0A0C9VCY1</accession>
<keyword evidence="3" id="KW-1185">Reference proteome</keyword>
<feature type="compositionally biased region" description="Basic and acidic residues" evidence="1">
    <location>
        <begin position="30"/>
        <end position="46"/>
    </location>
</feature>
<dbReference type="HOGENOM" id="CLU_1046524_0_0_1"/>
<gene>
    <name evidence="2" type="ORF">M422DRAFT_257949</name>
</gene>
<evidence type="ECO:0000256" key="1">
    <source>
        <dbReference type="SAM" id="MobiDB-lite"/>
    </source>
</evidence>
<dbReference type="OrthoDB" id="2507336at2759"/>
<feature type="region of interest" description="Disordered" evidence="1">
    <location>
        <begin position="30"/>
        <end position="57"/>
    </location>
</feature>
<dbReference type="Proteomes" id="UP000054279">
    <property type="component" value="Unassembled WGS sequence"/>
</dbReference>
<organism evidence="2 3">
    <name type="scientific">Sphaerobolus stellatus (strain SS14)</name>
    <dbReference type="NCBI Taxonomy" id="990650"/>
    <lineage>
        <taxon>Eukaryota</taxon>
        <taxon>Fungi</taxon>
        <taxon>Dikarya</taxon>
        <taxon>Basidiomycota</taxon>
        <taxon>Agaricomycotina</taxon>
        <taxon>Agaricomycetes</taxon>
        <taxon>Phallomycetidae</taxon>
        <taxon>Geastrales</taxon>
        <taxon>Sphaerobolaceae</taxon>
        <taxon>Sphaerobolus</taxon>
    </lineage>
</organism>
<dbReference type="AlphaFoldDB" id="A0A0C9VCY1"/>
<dbReference type="EMBL" id="KN837153">
    <property type="protein sequence ID" value="KIJ39337.1"/>
    <property type="molecule type" value="Genomic_DNA"/>
</dbReference>
<name>A0A0C9VCY1_SPHS4</name>
<sequence length="215" mass="25233">MLEDCQQCENQEKDRMRQLEEEVVRAREVQEAERNERVRVETERRAQGQGEATQRDNDLRAQLEEITNLLHEEAECEQLKALNDERYAEKQERRGKKDSDVDVLKEMVQQLIAQNDAIRNEVVEHRVSLEGKPAEARAFRVIVIDSRRLAQKQHEDILQAVTFTANQQIPFNVQKYLDDFSKALSDEVKMLLAEVGNLREEKLNFRWVLRSATCK</sequence>
<reference evidence="2 3" key="1">
    <citation type="submission" date="2014-06" db="EMBL/GenBank/DDBJ databases">
        <title>Evolutionary Origins and Diversification of the Mycorrhizal Mutualists.</title>
        <authorList>
            <consortium name="DOE Joint Genome Institute"/>
            <consortium name="Mycorrhizal Genomics Consortium"/>
            <person name="Kohler A."/>
            <person name="Kuo A."/>
            <person name="Nagy L.G."/>
            <person name="Floudas D."/>
            <person name="Copeland A."/>
            <person name="Barry K.W."/>
            <person name="Cichocki N."/>
            <person name="Veneault-Fourrey C."/>
            <person name="LaButti K."/>
            <person name="Lindquist E.A."/>
            <person name="Lipzen A."/>
            <person name="Lundell T."/>
            <person name="Morin E."/>
            <person name="Murat C."/>
            <person name="Riley R."/>
            <person name="Ohm R."/>
            <person name="Sun H."/>
            <person name="Tunlid A."/>
            <person name="Henrissat B."/>
            <person name="Grigoriev I.V."/>
            <person name="Hibbett D.S."/>
            <person name="Martin F."/>
        </authorList>
    </citation>
    <scope>NUCLEOTIDE SEQUENCE [LARGE SCALE GENOMIC DNA]</scope>
    <source>
        <strain evidence="2 3">SS14</strain>
    </source>
</reference>
<evidence type="ECO:0000313" key="3">
    <source>
        <dbReference type="Proteomes" id="UP000054279"/>
    </source>
</evidence>